<dbReference type="Gene3D" id="3.30.565.10">
    <property type="entry name" value="Histidine kinase-like ATPase, C-terminal domain"/>
    <property type="match status" value="1"/>
</dbReference>
<dbReference type="CDD" id="cd17546">
    <property type="entry name" value="REC_hyHK_CKI1_RcsC-like"/>
    <property type="match status" value="1"/>
</dbReference>
<evidence type="ECO:0000256" key="6">
    <source>
        <dbReference type="ARBA" id="ARBA00023012"/>
    </source>
</evidence>
<gene>
    <name evidence="15" type="ORF">IPJ38_17050</name>
</gene>
<keyword evidence="5" id="KW-0418">Kinase</keyword>
<feature type="domain" description="PAC" evidence="14">
    <location>
        <begin position="470"/>
        <end position="522"/>
    </location>
</feature>
<dbReference type="InterPro" id="IPR003661">
    <property type="entry name" value="HisK_dim/P_dom"/>
</dbReference>
<dbReference type="PROSITE" id="PS50112">
    <property type="entry name" value="PAS"/>
    <property type="match status" value="1"/>
</dbReference>
<dbReference type="Pfam" id="PF00512">
    <property type="entry name" value="HisKA"/>
    <property type="match status" value="1"/>
</dbReference>
<dbReference type="SMART" id="SM00065">
    <property type="entry name" value="GAF"/>
    <property type="match status" value="2"/>
</dbReference>
<organism evidence="15 16">
    <name type="scientific">Candidatus Dechloromonas phosphorivorans</name>
    <dbReference type="NCBI Taxonomy" id="2899244"/>
    <lineage>
        <taxon>Bacteria</taxon>
        <taxon>Pseudomonadati</taxon>
        <taxon>Pseudomonadota</taxon>
        <taxon>Betaproteobacteria</taxon>
        <taxon>Rhodocyclales</taxon>
        <taxon>Azonexaceae</taxon>
        <taxon>Dechloromonas</taxon>
    </lineage>
</organism>
<dbReference type="PROSITE" id="PS50110">
    <property type="entry name" value="RESPONSE_REGULATORY"/>
    <property type="match status" value="1"/>
</dbReference>
<dbReference type="CDD" id="cd00130">
    <property type="entry name" value="PAS"/>
    <property type="match status" value="1"/>
</dbReference>
<dbReference type="Proteomes" id="UP000739411">
    <property type="component" value="Unassembled WGS sequence"/>
</dbReference>
<keyword evidence="4" id="KW-0808">Transferase</keyword>
<dbReference type="Gene3D" id="3.30.450.40">
    <property type="match status" value="2"/>
</dbReference>
<dbReference type="InterPro" id="IPR003018">
    <property type="entry name" value="GAF"/>
</dbReference>
<feature type="domain" description="PAS" evidence="13">
    <location>
        <begin position="396"/>
        <end position="467"/>
    </location>
</feature>
<sequence length="917" mass="100399">MPSPVTPYLAGTDETPEQLRASRDAAILAAQLAMRDTTRLMRLLTILGTPLPLDALLDRALATLSELFAADIVILLDPGGTGSFIPTAAVGLPEDILGHAFADTEYGYVAQVLRTGLAIDRNDGGTDQAIDANLREQGAEAIVWVPVNGSHGTRGVLILARCRPAPFVRDDVGMLTAMGYRLGIALEQAQRRDQMEIMAHSGQQIGCHLDVSSVAFEAVRIFPSVVGADAAVLVLTDESGQTGMIERGQMPPSLDPIWRRLTDAYLISAQAKDWFLSTPSLAAELIKTSLSMPLECAVHSMLAVPIRHQDRPQGILFGLRFVASNFPPDTHQVAILFAGQTSSSLENARLCQALRDELGERLRLENELRQSKRTVEQLLDTRTLQLDAAHVELWAQKQEYEELYNTAPCGYHSLDADGTFQRVNTTEQQMLGYSAQELVGKMKLSDVIAPHGQHLLVEHWQSLMQQGHLNEQRLDFLRRDGTIFPGALNGFVVRDEQGKFVSMRSVLFDDSERLARERQISALNIELEKRAVAAEAANYAKSRFLATMSHEFRTPLNAIMGFTSILKMRGAQPEQKQKLEKISTASAQLLEILNDVLVVAQADVSGKMALNNTDFDFDALLRSIVEPIEIKANSKGLAFNLEMGLIPRTLHGDANRLGEILSKLLTNAVKFTEHGSILLRGRVVEAGALDVMLRFEVQDSGIGIPPEIGERVFEAFEQGDNSSTRNFGGTGLGLNIVRSQARLMGGDVGFVSTPCVGSTFWVTVALAKAHVDHPPETIAVADAKAALQRGFAGTRVLVVEDDLINQELLVELLNNVGLVHDLAEDGLVAIEKAIQQPYPLILMDMKMPGMDGLDATREIRRLPGYAKVPITAVTGNAMQEDRELCLQAGMNDYLAKPINPDLLFAKLYKWLTAAQQH</sequence>
<evidence type="ECO:0000313" key="16">
    <source>
        <dbReference type="Proteomes" id="UP000739411"/>
    </source>
</evidence>
<evidence type="ECO:0000256" key="1">
    <source>
        <dbReference type="ARBA" id="ARBA00000085"/>
    </source>
</evidence>
<dbReference type="Gene3D" id="3.40.50.2300">
    <property type="match status" value="1"/>
</dbReference>
<dbReference type="SMART" id="SM00388">
    <property type="entry name" value="HisKA"/>
    <property type="match status" value="1"/>
</dbReference>
<evidence type="ECO:0000256" key="10">
    <source>
        <dbReference type="SAM" id="Coils"/>
    </source>
</evidence>
<keyword evidence="10" id="KW-0175">Coiled coil</keyword>
<dbReference type="InterPro" id="IPR004358">
    <property type="entry name" value="Sig_transdc_His_kin-like_C"/>
</dbReference>
<dbReference type="InterPro" id="IPR029016">
    <property type="entry name" value="GAF-like_dom_sf"/>
</dbReference>
<keyword evidence="3 9" id="KW-0597">Phosphoprotein</keyword>
<dbReference type="InterPro" id="IPR005467">
    <property type="entry name" value="His_kinase_dom"/>
</dbReference>
<evidence type="ECO:0000259" key="13">
    <source>
        <dbReference type="PROSITE" id="PS50112"/>
    </source>
</evidence>
<feature type="domain" description="Response regulatory" evidence="12">
    <location>
        <begin position="795"/>
        <end position="911"/>
    </location>
</feature>
<dbReference type="SUPFAM" id="SSF55781">
    <property type="entry name" value="GAF domain-like"/>
    <property type="match status" value="2"/>
</dbReference>
<dbReference type="InterPro" id="IPR000014">
    <property type="entry name" value="PAS"/>
</dbReference>
<evidence type="ECO:0000256" key="8">
    <source>
        <dbReference type="ARBA" id="ARBA00070152"/>
    </source>
</evidence>
<dbReference type="InterPro" id="IPR035965">
    <property type="entry name" value="PAS-like_dom_sf"/>
</dbReference>
<dbReference type="EMBL" id="JADJMS010000046">
    <property type="protein sequence ID" value="MBK7416538.1"/>
    <property type="molecule type" value="Genomic_DNA"/>
</dbReference>
<comment type="caution">
    <text evidence="15">The sequence shown here is derived from an EMBL/GenBank/DDBJ whole genome shotgun (WGS) entry which is preliminary data.</text>
</comment>
<evidence type="ECO:0000256" key="4">
    <source>
        <dbReference type="ARBA" id="ARBA00022679"/>
    </source>
</evidence>
<reference evidence="15 16" key="1">
    <citation type="submission" date="2020-10" db="EMBL/GenBank/DDBJ databases">
        <title>Connecting structure to function with the recovery of over 1000 high-quality activated sludge metagenome-assembled genomes encoding full-length rRNA genes using long-read sequencing.</title>
        <authorList>
            <person name="Singleton C.M."/>
            <person name="Petriglieri F."/>
            <person name="Kristensen J.M."/>
            <person name="Kirkegaard R.H."/>
            <person name="Michaelsen T.Y."/>
            <person name="Andersen M.H."/>
            <person name="Karst S.M."/>
            <person name="Dueholm M.S."/>
            <person name="Nielsen P.H."/>
            <person name="Albertsen M."/>
        </authorList>
    </citation>
    <scope>NUCLEOTIDE SEQUENCE [LARGE SCALE GENOMIC DNA]</scope>
    <source>
        <strain evidence="15">EsbW_18-Q3-R4-48_BATAC.463</strain>
    </source>
</reference>
<comment type="function">
    <text evidence="7">Member of the two-component regulatory system BvgS/BvgA. Phosphorylates BvgA via a four-step phosphorelay in response to environmental signals.</text>
</comment>
<name>A0A935MRY9_9RHOO</name>
<proteinExistence type="predicted"/>
<evidence type="ECO:0000313" key="15">
    <source>
        <dbReference type="EMBL" id="MBK7416538.1"/>
    </source>
</evidence>
<dbReference type="InterPro" id="IPR011006">
    <property type="entry name" value="CheY-like_superfamily"/>
</dbReference>
<dbReference type="PANTHER" id="PTHR45339:SF5">
    <property type="entry name" value="HISTIDINE KINASE"/>
    <property type="match status" value="1"/>
</dbReference>
<evidence type="ECO:0000256" key="9">
    <source>
        <dbReference type="PROSITE-ProRule" id="PRU00169"/>
    </source>
</evidence>
<dbReference type="Pfam" id="PF00989">
    <property type="entry name" value="PAS"/>
    <property type="match status" value="1"/>
</dbReference>
<dbReference type="Pfam" id="PF01590">
    <property type="entry name" value="GAF"/>
    <property type="match status" value="1"/>
</dbReference>
<evidence type="ECO:0000256" key="7">
    <source>
        <dbReference type="ARBA" id="ARBA00058004"/>
    </source>
</evidence>
<dbReference type="SUPFAM" id="SSF55874">
    <property type="entry name" value="ATPase domain of HSP90 chaperone/DNA topoisomerase II/histidine kinase"/>
    <property type="match status" value="1"/>
</dbReference>
<dbReference type="CDD" id="cd00082">
    <property type="entry name" value="HisKA"/>
    <property type="match status" value="1"/>
</dbReference>
<dbReference type="SMART" id="SM00448">
    <property type="entry name" value="REC"/>
    <property type="match status" value="1"/>
</dbReference>
<dbReference type="InterPro" id="IPR036890">
    <property type="entry name" value="HATPase_C_sf"/>
</dbReference>
<feature type="coiled-coil region" evidence="10">
    <location>
        <begin position="354"/>
        <end position="381"/>
    </location>
</feature>
<dbReference type="SUPFAM" id="SSF47384">
    <property type="entry name" value="Homodimeric domain of signal transducing histidine kinase"/>
    <property type="match status" value="1"/>
</dbReference>
<feature type="domain" description="Histidine kinase" evidence="11">
    <location>
        <begin position="547"/>
        <end position="768"/>
    </location>
</feature>
<dbReference type="Pfam" id="PF02518">
    <property type="entry name" value="HATPase_c"/>
    <property type="match status" value="1"/>
</dbReference>
<dbReference type="SUPFAM" id="SSF52172">
    <property type="entry name" value="CheY-like"/>
    <property type="match status" value="1"/>
</dbReference>
<evidence type="ECO:0000256" key="5">
    <source>
        <dbReference type="ARBA" id="ARBA00022777"/>
    </source>
</evidence>
<dbReference type="Gene3D" id="3.30.450.20">
    <property type="entry name" value="PAS domain"/>
    <property type="match status" value="1"/>
</dbReference>
<dbReference type="PRINTS" id="PR00344">
    <property type="entry name" value="BCTRLSENSOR"/>
</dbReference>
<dbReference type="PROSITE" id="PS50109">
    <property type="entry name" value="HIS_KIN"/>
    <property type="match status" value="1"/>
</dbReference>
<dbReference type="CDD" id="cd16922">
    <property type="entry name" value="HATPase_EvgS-ArcB-TorS-like"/>
    <property type="match status" value="1"/>
</dbReference>
<dbReference type="InterPro" id="IPR000700">
    <property type="entry name" value="PAS-assoc_C"/>
</dbReference>
<dbReference type="InterPro" id="IPR036097">
    <property type="entry name" value="HisK_dim/P_sf"/>
</dbReference>
<evidence type="ECO:0000259" key="12">
    <source>
        <dbReference type="PROSITE" id="PS50110"/>
    </source>
</evidence>
<dbReference type="NCBIfam" id="TIGR00229">
    <property type="entry name" value="sensory_box"/>
    <property type="match status" value="1"/>
</dbReference>
<dbReference type="EC" id="2.7.13.3" evidence="2"/>
<evidence type="ECO:0000256" key="3">
    <source>
        <dbReference type="ARBA" id="ARBA00022553"/>
    </source>
</evidence>
<dbReference type="InterPro" id="IPR001789">
    <property type="entry name" value="Sig_transdc_resp-reg_receiver"/>
</dbReference>
<feature type="modified residue" description="4-aspartylphosphate" evidence="9">
    <location>
        <position position="844"/>
    </location>
</feature>
<dbReference type="GO" id="GO:0006355">
    <property type="term" value="P:regulation of DNA-templated transcription"/>
    <property type="evidence" value="ECO:0007669"/>
    <property type="project" value="InterPro"/>
</dbReference>
<dbReference type="InterPro" id="IPR013767">
    <property type="entry name" value="PAS_fold"/>
</dbReference>
<dbReference type="FunFam" id="3.30.565.10:FF:000010">
    <property type="entry name" value="Sensor histidine kinase RcsC"/>
    <property type="match status" value="1"/>
</dbReference>
<evidence type="ECO:0000259" key="11">
    <source>
        <dbReference type="PROSITE" id="PS50109"/>
    </source>
</evidence>
<evidence type="ECO:0000259" key="14">
    <source>
        <dbReference type="PROSITE" id="PS50113"/>
    </source>
</evidence>
<protein>
    <recommendedName>
        <fullName evidence="8">Virulence sensor protein BvgS</fullName>
        <ecNumber evidence="2">2.7.13.3</ecNumber>
    </recommendedName>
</protein>
<dbReference type="SUPFAM" id="SSF55785">
    <property type="entry name" value="PYP-like sensor domain (PAS domain)"/>
    <property type="match status" value="1"/>
</dbReference>
<dbReference type="SMART" id="SM00091">
    <property type="entry name" value="PAS"/>
    <property type="match status" value="1"/>
</dbReference>
<dbReference type="SMART" id="SM00387">
    <property type="entry name" value="HATPase_c"/>
    <property type="match status" value="1"/>
</dbReference>
<comment type="catalytic activity">
    <reaction evidence="1">
        <text>ATP + protein L-histidine = ADP + protein N-phospho-L-histidine.</text>
        <dbReference type="EC" id="2.7.13.3"/>
    </reaction>
</comment>
<dbReference type="Gene3D" id="1.10.287.130">
    <property type="match status" value="1"/>
</dbReference>
<dbReference type="GO" id="GO:0000155">
    <property type="term" value="F:phosphorelay sensor kinase activity"/>
    <property type="evidence" value="ECO:0007669"/>
    <property type="project" value="InterPro"/>
</dbReference>
<keyword evidence="6" id="KW-0902">Two-component regulatory system</keyword>
<dbReference type="PROSITE" id="PS50113">
    <property type="entry name" value="PAC"/>
    <property type="match status" value="1"/>
</dbReference>
<dbReference type="InterPro" id="IPR003594">
    <property type="entry name" value="HATPase_dom"/>
</dbReference>
<dbReference type="AlphaFoldDB" id="A0A935MRY9"/>
<accession>A0A935MRY9</accession>
<evidence type="ECO:0000256" key="2">
    <source>
        <dbReference type="ARBA" id="ARBA00012438"/>
    </source>
</evidence>
<dbReference type="Pfam" id="PF00072">
    <property type="entry name" value="Response_reg"/>
    <property type="match status" value="1"/>
</dbReference>
<dbReference type="PANTHER" id="PTHR45339">
    <property type="entry name" value="HYBRID SIGNAL TRANSDUCTION HISTIDINE KINASE J"/>
    <property type="match status" value="1"/>
</dbReference>